<comment type="caution">
    <text evidence="1">The sequence shown here is derived from an EMBL/GenBank/DDBJ whole genome shotgun (WGS) entry which is preliminary data.</text>
</comment>
<proteinExistence type="predicted"/>
<dbReference type="InterPro" id="IPR034660">
    <property type="entry name" value="DinB/YfiT-like"/>
</dbReference>
<evidence type="ECO:0000313" key="1">
    <source>
        <dbReference type="EMBL" id="NSL88177.1"/>
    </source>
</evidence>
<dbReference type="EMBL" id="RIAR02000001">
    <property type="protein sequence ID" value="NSL88177.1"/>
    <property type="molecule type" value="Genomic_DNA"/>
</dbReference>
<dbReference type="SUPFAM" id="SSF109854">
    <property type="entry name" value="DinB/YfiT-like putative metalloenzymes"/>
    <property type="match status" value="1"/>
</dbReference>
<dbReference type="Proteomes" id="UP000281028">
    <property type="component" value="Unassembled WGS sequence"/>
</dbReference>
<name>A0A3S1CZK7_9BACT</name>
<dbReference type="Gene3D" id="1.20.120.450">
    <property type="entry name" value="dinb family like domain"/>
    <property type="match status" value="1"/>
</dbReference>
<reference evidence="1" key="1">
    <citation type="submission" date="2020-05" db="EMBL/GenBank/DDBJ databases">
        <title>Chitinophaga laudate sp. nov., isolated from a tropical peat swamp.</title>
        <authorList>
            <person name="Goh C.B.S."/>
            <person name="Lee M.S."/>
            <person name="Parimannan S."/>
            <person name="Pasbakhsh P."/>
            <person name="Yule C.M."/>
            <person name="Rajandas H."/>
            <person name="Loke S."/>
            <person name="Croft L."/>
            <person name="Tan J.B.L."/>
        </authorList>
    </citation>
    <scope>NUCLEOTIDE SEQUENCE</scope>
    <source>
        <strain evidence="1">Mgbs1</strain>
    </source>
</reference>
<gene>
    <name evidence="1" type="ORF">ECE50_015130</name>
</gene>
<dbReference type="RefSeq" id="WP_127042997.1">
    <property type="nucleotide sequence ID" value="NZ_JAABOK010000002.1"/>
</dbReference>
<accession>A0A3S1CZK7</accession>
<dbReference type="AlphaFoldDB" id="A0A3S1CZK7"/>
<protein>
    <submittedName>
        <fullName evidence="1">DinB family protein</fullName>
    </submittedName>
</protein>
<keyword evidence="2" id="KW-1185">Reference proteome</keyword>
<dbReference type="OrthoDB" id="9807923at2"/>
<dbReference type="Pfam" id="PF12867">
    <property type="entry name" value="DinB_2"/>
    <property type="match status" value="1"/>
</dbReference>
<organism evidence="1 2">
    <name type="scientific">Chitinophaga solisilvae</name>
    <dbReference type="NCBI Taxonomy" id="1233460"/>
    <lineage>
        <taxon>Bacteria</taxon>
        <taxon>Pseudomonadati</taxon>
        <taxon>Bacteroidota</taxon>
        <taxon>Chitinophagia</taxon>
        <taxon>Chitinophagales</taxon>
        <taxon>Chitinophagaceae</taxon>
        <taxon>Chitinophaga</taxon>
    </lineage>
</organism>
<evidence type="ECO:0000313" key="2">
    <source>
        <dbReference type="Proteomes" id="UP000281028"/>
    </source>
</evidence>
<sequence>MKKIILLLAVAVFSAFTLPQQSLQEKDNAFLAQQLQQSKDSLLAHISGLSDAQLAYKPAADRWSIAECIEHIMMVEKFMMDAEKKMMEQPANPEKRKEIKITDDQLLKGVEDRSHKAKAPEFGQPKHAYTSTADLIKAFTEQRDQLIGYVSNTKDDMRGHVMDNPAFGPMDAYQLLLLDAAHTVRHTKQIDEVKGDAGFPK</sequence>
<dbReference type="InterPro" id="IPR024775">
    <property type="entry name" value="DinB-like"/>
</dbReference>